<dbReference type="GO" id="GO:0006508">
    <property type="term" value="P:proteolysis"/>
    <property type="evidence" value="ECO:0007669"/>
    <property type="project" value="InterPro"/>
</dbReference>
<name>A0A2T6ZG54_TUBBO</name>
<evidence type="ECO:0000259" key="3">
    <source>
        <dbReference type="Pfam" id="PF00561"/>
    </source>
</evidence>
<feature type="domain" description="AB hydrolase-1" evidence="3">
    <location>
        <begin position="58"/>
        <end position="222"/>
    </location>
</feature>
<organism evidence="4 5">
    <name type="scientific">Tuber borchii</name>
    <name type="common">White truffle</name>
    <dbReference type="NCBI Taxonomy" id="42251"/>
    <lineage>
        <taxon>Eukaryota</taxon>
        <taxon>Fungi</taxon>
        <taxon>Dikarya</taxon>
        <taxon>Ascomycota</taxon>
        <taxon>Pezizomycotina</taxon>
        <taxon>Pezizomycetes</taxon>
        <taxon>Pezizales</taxon>
        <taxon>Tuberaceae</taxon>
        <taxon>Tuber</taxon>
    </lineage>
</organism>
<protein>
    <submittedName>
        <fullName evidence="4">Alpha/Beta hydrolase protein</fullName>
    </submittedName>
</protein>
<dbReference type="EMBL" id="NESQ01000299">
    <property type="protein sequence ID" value="PUU74436.1"/>
    <property type="molecule type" value="Genomic_DNA"/>
</dbReference>
<dbReference type="Gene3D" id="3.40.50.1820">
    <property type="entry name" value="alpha/beta hydrolase"/>
    <property type="match status" value="1"/>
</dbReference>
<dbReference type="Proteomes" id="UP000244722">
    <property type="component" value="Unassembled WGS sequence"/>
</dbReference>
<evidence type="ECO:0000256" key="1">
    <source>
        <dbReference type="ARBA" id="ARBA00010088"/>
    </source>
</evidence>
<dbReference type="SUPFAM" id="SSF53474">
    <property type="entry name" value="alpha/beta-Hydrolases"/>
    <property type="match status" value="2"/>
</dbReference>
<sequence length="451" mass="50874">MACQSLTKLSGGIRIIDRWYRTALNYSDPGAGEITMFARNAQPNKKGNAEAGAGLPYFLYLQGGPGFECGPPENHPLTNFLFDKGFQVLYLDQRGTGMSTPISPRMLEGSGGKKRSVEEQAEYVKLFRADNIVRDCEAVRHALLGRKEREEDRKWGVIGQSFGGFCAVTYLSFYPEGLREVFTTGGMPPLVNNPDEVYQALWKKVKLRNQVYYKKYPLDVERVRGILKHLEKEDVRVPNGGRLTPRRFLGLGLAFGGHGGIDGVHHLVQRAHTDIKVLGHLSYKVLQSIQGNQSFDGNPLYALAHEPIYCQHHSASWSASRTMPDDQEFNLAQSLVKKDQPIYFSGEMIFPWMFEDYAELSRLNSVAKILAKDAEWPSLYCENTLAENKVPVYAATYMEDMYVDYAHARRTAGKIRGAKEFVTNTLMHNAVRARSEVVMGELWRLRCGEVD</sequence>
<dbReference type="STRING" id="42251.A0A2T6ZG54"/>
<keyword evidence="5" id="KW-1185">Reference proteome</keyword>
<keyword evidence="2 4" id="KW-0378">Hydrolase</keyword>
<proteinExistence type="inferred from homology"/>
<dbReference type="PRINTS" id="PR00793">
    <property type="entry name" value="PROAMNOPTASE"/>
</dbReference>
<dbReference type="PANTHER" id="PTHR43248:SF2">
    <property type="entry name" value="PROLYL AMINOPEPTIDASE"/>
    <property type="match status" value="1"/>
</dbReference>
<dbReference type="OrthoDB" id="1898734at2759"/>
<gene>
    <name evidence="4" type="ORF">B9Z19DRAFT_1196236</name>
</gene>
<dbReference type="InterPro" id="IPR000073">
    <property type="entry name" value="AB_hydrolase_1"/>
</dbReference>
<comment type="similarity">
    <text evidence="1">Belongs to the peptidase S33 family.</text>
</comment>
<dbReference type="GO" id="GO:0008233">
    <property type="term" value="F:peptidase activity"/>
    <property type="evidence" value="ECO:0007669"/>
    <property type="project" value="InterPro"/>
</dbReference>
<accession>A0A2T6ZG54</accession>
<evidence type="ECO:0000256" key="2">
    <source>
        <dbReference type="ARBA" id="ARBA00022801"/>
    </source>
</evidence>
<evidence type="ECO:0000313" key="4">
    <source>
        <dbReference type="EMBL" id="PUU74436.1"/>
    </source>
</evidence>
<comment type="caution">
    <text evidence="4">The sequence shown here is derived from an EMBL/GenBank/DDBJ whole genome shotgun (WGS) entry which is preliminary data.</text>
</comment>
<dbReference type="Pfam" id="PF00561">
    <property type="entry name" value="Abhydrolase_1"/>
    <property type="match status" value="1"/>
</dbReference>
<dbReference type="InterPro" id="IPR002410">
    <property type="entry name" value="Peptidase_S33"/>
</dbReference>
<dbReference type="InterPro" id="IPR051601">
    <property type="entry name" value="Serine_prot/Carboxylest_S33"/>
</dbReference>
<dbReference type="AlphaFoldDB" id="A0A2T6ZG54"/>
<dbReference type="InterPro" id="IPR029058">
    <property type="entry name" value="AB_hydrolase_fold"/>
</dbReference>
<dbReference type="PANTHER" id="PTHR43248">
    <property type="entry name" value="2-SUCCINYL-6-HYDROXY-2,4-CYCLOHEXADIENE-1-CARBOXYLATE SYNTHASE"/>
    <property type="match status" value="1"/>
</dbReference>
<evidence type="ECO:0000313" key="5">
    <source>
        <dbReference type="Proteomes" id="UP000244722"/>
    </source>
</evidence>
<reference evidence="4 5" key="1">
    <citation type="submission" date="2017-04" db="EMBL/GenBank/DDBJ databases">
        <title>Draft genome sequence of Tuber borchii Vittad., a whitish edible truffle.</title>
        <authorList>
            <consortium name="DOE Joint Genome Institute"/>
            <person name="Murat C."/>
            <person name="Kuo A."/>
            <person name="Barry K.W."/>
            <person name="Clum A."/>
            <person name="Dockter R.B."/>
            <person name="Fauchery L."/>
            <person name="Iotti M."/>
            <person name="Kohler A."/>
            <person name="Labutti K."/>
            <person name="Lindquist E.A."/>
            <person name="Lipzen A."/>
            <person name="Ohm R.A."/>
            <person name="Wang M."/>
            <person name="Grigoriev I.V."/>
            <person name="Zambonelli A."/>
            <person name="Martin F.M."/>
        </authorList>
    </citation>
    <scope>NUCLEOTIDE SEQUENCE [LARGE SCALE GENOMIC DNA]</scope>
    <source>
        <strain evidence="4 5">Tbo3840</strain>
    </source>
</reference>